<dbReference type="Proteomes" id="UP000585721">
    <property type="component" value="Unassembled WGS sequence"/>
</dbReference>
<dbReference type="SMART" id="SM00342">
    <property type="entry name" value="HTH_ARAC"/>
    <property type="match status" value="1"/>
</dbReference>
<evidence type="ECO:0000313" key="5">
    <source>
        <dbReference type="EMBL" id="MBB6055970.1"/>
    </source>
</evidence>
<dbReference type="NCBIfam" id="NF007693">
    <property type="entry name" value="PRK10371.1"/>
    <property type="match status" value="1"/>
</dbReference>
<keyword evidence="2 5" id="KW-0238">DNA-binding</keyword>
<dbReference type="InterPro" id="IPR018060">
    <property type="entry name" value="HTH_AraC"/>
</dbReference>
<dbReference type="PRINTS" id="PR00032">
    <property type="entry name" value="HTHARAC"/>
</dbReference>
<evidence type="ECO:0000256" key="1">
    <source>
        <dbReference type="ARBA" id="ARBA00023015"/>
    </source>
</evidence>
<accession>A0A841GMH8</accession>
<dbReference type="SUPFAM" id="SSF46689">
    <property type="entry name" value="Homeodomain-like"/>
    <property type="match status" value="2"/>
</dbReference>
<sequence>MTDPTEISPLTWQQADEILSVEFRQPGDMPGYHWHRQVEVNIPFGGPVRYLINDQQIQLPEGHIGLFWGVIPHRLIECENCTQMGVINIPLSHFLALPVDDLLLNKILHGSVVISTTKDLFGHHEVLRWHNDSRSNSHGLYQLMQEEIVLMMKRVAVSGWQELLHTEPGKLHSLRMNERKIRYIQAMLSFISEHYYEAIRVNDVAEQIQLHPNYAMNLFKQVMGYSIKDHITMMKINHARALLAETNRSILDISLTTGFSAMSRFYEAFQKLVGITPNQYRLTTRSNAGVLLLPIEKETA</sequence>
<dbReference type="EMBL" id="JACHGR010000006">
    <property type="protein sequence ID" value="MBB6055970.1"/>
    <property type="molecule type" value="Genomic_DNA"/>
</dbReference>
<name>A0A841GMH8_9GAMM</name>
<keyword evidence="1" id="KW-0805">Transcription regulation</keyword>
<organism evidence="5 6">
    <name type="scientific">Tolumonas osonensis</name>
    <dbReference type="NCBI Taxonomy" id="675874"/>
    <lineage>
        <taxon>Bacteria</taxon>
        <taxon>Pseudomonadati</taxon>
        <taxon>Pseudomonadota</taxon>
        <taxon>Gammaproteobacteria</taxon>
        <taxon>Aeromonadales</taxon>
        <taxon>Aeromonadaceae</taxon>
        <taxon>Tolumonas</taxon>
    </lineage>
</organism>
<dbReference type="PROSITE" id="PS01124">
    <property type="entry name" value="HTH_ARAC_FAMILY_2"/>
    <property type="match status" value="1"/>
</dbReference>
<dbReference type="RefSeq" id="WP_188026715.1">
    <property type="nucleotide sequence ID" value="NZ_JACHGR010000006.1"/>
</dbReference>
<evidence type="ECO:0000259" key="4">
    <source>
        <dbReference type="PROSITE" id="PS01124"/>
    </source>
</evidence>
<dbReference type="Pfam" id="PF12833">
    <property type="entry name" value="HTH_18"/>
    <property type="match status" value="1"/>
</dbReference>
<gene>
    <name evidence="5" type="ORF">HNR75_001900</name>
</gene>
<feature type="domain" description="HTH araC/xylS-type" evidence="4">
    <location>
        <begin position="185"/>
        <end position="283"/>
    </location>
</feature>
<dbReference type="GO" id="GO:0003700">
    <property type="term" value="F:DNA-binding transcription factor activity"/>
    <property type="evidence" value="ECO:0007669"/>
    <property type="project" value="InterPro"/>
</dbReference>
<dbReference type="AlphaFoldDB" id="A0A841GMH8"/>
<dbReference type="InterPro" id="IPR020449">
    <property type="entry name" value="Tscrpt_reg_AraC-type_HTH"/>
</dbReference>
<dbReference type="Gene3D" id="1.10.10.60">
    <property type="entry name" value="Homeodomain-like"/>
    <property type="match status" value="2"/>
</dbReference>
<evidence type="ECO:0000313" key="6">
    <source>
        <dbReference type="Proteomes" id="UP000585721"/>
    </source>
</evidence>
<dbReference type="GO" id="GO:0043565">
    <property type="term" value="F:sequence-specific DNA binding"/>
    <property type="evidence" value="ECO:0007669"/>
    <property type="project" value="InterPro"/>
</dbReference>
<comment type="caution">
    <text evidence="5">The sequence shown here is derived from an EMBL/GenBank/DDBJ whole genome shotgun (WGS) entry which is preliminary data.</text>
</comment>
<reference evidence="5 6" key="1">
    <citation type="submission" date="2020-08" db="EMBL/GenBank/DDBJ databases">
        <title>Genomic Encyclopedia of Type Strains, Phase IV (KMG-IV): sequencing the most valuable type-strain genomes for metagenomic binning, comparative biology and taxonomic classification.</title>
        <authorList>
            <person name="Goeker M."/>
        </authorList>
    </citation>
    <scope>NUCLEOTIDE SEQUENCE [LARGE SCALE GENOMIC DNA]</scope>
    <source>
        <strain evidence="5 6">DSM 22975</strain>
    </source>
</reference>
<dbReference type="PANTHER" id="PTHR43280:SF14">
    <property type="entry name" value="MELIBIOSE OPERON REGULATORY PROTEIN"/>
    <property type="match status" value="1"/>
</dbReference>
<proteinExistence type="predicted"/>
<protein>
    <submittedName>
        <fullName evidence="5">AraC-like DNA-binding protein</fullName>
    </submittedName>
</protein>
<evidence type="ECO:0000256" key="2">
    <source>
        <dbReference type="ARBA" id="ARBA00023125"/>
    </source>
</evidence>
<dbReference type="PANTHER" id="PTHR43280">
    <property type="entry name" value="ARAC-FAMILY TRANSCRIPTIONAL REGULATOR"/>
    <property type="match status" value="1"/>
</dbReference>
<dbReference type="PROSITE" id="PS00041">
    <property type="entry name" value="HTH_ARAC_FAMILY_1"/>
    <property type="match status" value="1"/>
</dbReference>
<evidence type="ECO:0000256" key="3">
    <source>
        <dbReference type="ARBA" id="ARBA00023163"/>
    </source>
</evidence>
<dbReference type="InterPro" id="IPR009057">
    <property type="entry name" value="Homeodomain-like_sf"/>
</dbReference>
<dbReference type="InterPro" id="IPR018062">
    <property type="entry name" value="HTH_AraC-typ_CS"/>
</dbReference>
<keyword evidence="3" id="KW-0804">Transcription</keyword>
<keyword evidence="6" id="KW-1185">Reference proteome</keyword>